<dbReference type="InterPro" id="IPR053214">
    <property type="entry name" value="LysM12-like"/>
</dbReference>
<dbReference type="EMBL" id="CALLCH030000001">
    <property type="protein sequence ID" value="CAI4211294.1"/>
    <property type="molecule type" value="Genomic_DNA"/>
</dbReference>
<dbReference type="Proteomes" id="UP000838763">
    <property type="component" value="Unassembled WGS sequence"/>
</dbReference>
<name>A0A9P1GVB9_9PEZI</name>
<evidence type="ECO:0000256" key="1">
    <source>
        <dbReference type="ARBA" id="ARBA00022669"/>
    </source>
</evidence>
<accession>A0A9P1GVB9</accession>
<evidence type="ECO:0000313" key="4">
    <source>
        <dbReference type="Proteomes" id="UP000838763"/>
    </source>
</evidence>
<dbReference type="AlphaFoldDB" id="A0A9P1GVB9"/>
<comment type="caution">
    <text evidence="3">The sequence shown here is derived from an EMBL/GenBank/DDBJ whole genome shotgun (WGS) entry which is preliminary data.</text>
</comment>
<reference evidence="3" key="1">
    <citation type="submission" date="2022-11" db="EMBL/GenBank/DDBJ databases">
        <authorList>
            <person name="Scott C."/>
            <person name="Bruce N."/>
        </authorList>
    </citation>
    <scope>NUCLEOTIDE SEQUENCE</scope>
</reference>
<evidence type="ECO:0000313" key="3">
    <source>
        <dbReference type="EMBL" id="CAI4211294.1"/>
    </source>
</evidence>
<dbReference type="PANTHER" id="PTHR47700">
    <property type="entry name" value="V CHITINASE, PUTATIVE (AFU_ORTHOLOGUE AFUA_6G13720)-RELATED"/>
    <property type="match status" value="1"/>
</dbReference>
<dbReference type="InterPro" id="IPR017853">
    <property type="entry name" value="GH"/>
</dbReference>
<dbReference type="OrthoDB" id="73875at2759"/>
<dbReference type="PANTHER" id="PTHR47700:SF2">
    <property type="entry name" value="CHITINASE"/>
    <property type="match status" value="1"/>
</dbReference>
<keyword evidence="1" id="KW-0147">Chitin-binding</keyword>
<gene>
    <name evidence="3" type="ORF">PPNO1_LOCUS1090</name>
</gene>
<dbReference type="Gene3D" id="3.20.20.80">
    <property type="entry name" value="Glycosidases"/>
    <property type="match status" value="1"/>
</dbReference>
<protein>
    <submittedName>
        <fullName evidence="3">Uncharacterized protein</fullName>
    </submittedName>
</protein>
<dbReference type="SUPFAM" id="SSF51445">
    <property type="entry name" value="(Trans)glycosidases"/>
    <property type="match status" value="1"/>
</dbReference>
<keyword evidence="2" id="KW-0843">Virulence</keyword>
<sequence>MNATDRTVLKATAMSIDNPKHSTELYQASLDIEPACAIDGKAISHGLSFATGGGEGLVPAQEITSLLDGIRDFFDTKDNCDETFLFAYNKNIAASLHIGAGLGDPFTDPKPEPLNRTLTGLAPSILSPQLIHNSGPPAVFSRIGYYESWNMERECLWLSAKNANTDGTYTYIHWPFAKIDPATWSVVIKDPHGQWSAFKALPNVKKNVSFGG</sequence>
<dbReference type="GO" id="GO:0008061">
    <property type="term" value="F:chitin binding"/>
    <property type="evidence" value="ECO:0007669"/>
    <property type="project" value="UniProtKB-KW"/>
</dbReference>
<organism evidence="3 4">
    <name type="scientific">Parascedosporium putredinis</name>
    <dbReference type="NCBI Taxonomy" id="1442378"/>
    <lineage>
        <taxon>Eukaryota</taxon>
        <taxon>Fungi</taxon>
        <taxon>Dikarya</taxon>
        <taxon>Ascomycota</taxon>
        <taxon>Pezizomycotina</taxon>
        <taxon>Sordariomycetes</taxon>
        <taxon>Hypocreomycetidae</taxon>
        <taxon>Microascales</taxon>
        <taxon>Microascaceae</taxon>
        <taxon>Parascedosporium</taxon>
    </lineage>
</organism>
<keyword evidence="4" id="KW-1185">Reference proteome</keyword>
<proteinExistence type="predicted"/>
<evidence type="ECO:0000256" key="2">
    <source>
        <dbReference type="ARBA" id="ARBA00023026"/>
    </source>
</evidence>